<feature type="domain" description="HTH cro/C1-type" evidence="4">
    <location>
        <begin position="10"/>
        <end position="64"/>
    </location>
</feature>
<accession>A0A1M6EW12</accession>
<dbReference type="GO" id="GO:0003677">
    <property type="term" value="F:DNA binding"/>
    <property type="evidence" value="ECO:0007669"/>
    <property type="project" value="UniProtKB-KW"/>
</dbReference>
<evidence type="ECO:0000313" key="5">
    <source>
        <dbReference type="EMBL" id="SHI89580.1"/>
    </source>
</evidence>
<dbReference type="InterPro" id="IPR001387">
    <property type="entry name" value="Cro/C1-type_HTH"/>
</dbReference>
<keyword evidence="1" id="KW-0805">Transcription regulation</keyword>
<dbReference type="Pfam" id="PF01381">
    <property type="entry name" value="HTH_3"/>
    <property type="match status" value="1"/>
</dbReference>
<evidence type="ECO:0000313" key="6">
    <source>
        <dbReference type="Proteomes" id="UP000184080"/>
    </source>
</evidence>
<organism evidence="5 6">
    <name type="scientific">Clostridium amylolyticum</name>
    <dbReference type="NCBI Taxonomy" id="1121298"/>
    <lineage>
        <taxon>Bacteria</taxon>
        <taxon>Bacillati</taxon>
        <taxon>Bacillota</taxon>
        <taxon>Clostridia</taxon>
        <taxon>Eubacteriales</taxon>
        <taxon>Clostridiaceae</taxon>
        <taxon>Clostridium</taxon>
    </lineage>
</organism>
<name>A0A1M6EW12_9CLOT</name>
<dbReference type="EMBL" id="FQZO01000002">
    <property type="protein sequence ID" value="SHI89580.1"/>
    <property type="molecule type" value="Genomic_DNA"/>
</dbReference>
<keyword evidence="3" id="KW-0804">Transcription</keyword>
<evidence type="ECO:0000256" key="1">
    <source>
        <dbReference type="ARBA" id="ARBA00023015"/>
    </source>
</evidence>
<dbReference type="AlphaFoldDB" id="A0A1M6EW12"/>
<dbReference type="SUPFAM" id="SSF47413">
    <property type="entry name" value="lambda repressor-like DNA-binding domains"/>
    <property type="match status" value="1"/>
</dbReference>
<dbReference type="PANTHER" id="PTHR40661:SF1">
    <property type="entry name" value="HTH CRO_C1-TYPE DOMAIN-CONTAINING PROTEIN"/>
    <property type="match status" value="1"/>
</dbReference>
<evidence type="ECO:0000256" key="3">
    <source>
        <dbReference type="ARBA" id="ARBA00023163"/>
    </source>
</evidence>
<dbReference type="PROSITE" id="PS50943">
    <property type="entry name" value="HTH_CROC1"/>
    <property type="match status" value="1"/>
</dbReference>
<sequence>MMCTTFSERMKLAMEIKDIKQADIVEKTKIGKSSISQYLSGMYEPKQKNIFLIARALGVSEAWLMGHDVPMEPSVVNSYRRLTEEQTALLNSFSRLNTIGKVTAIKRVEELTYIDKYIEKDYLSPVAAHAKNKASKDDIKHDLDIMDDDNW</sequence>
<reference evidence="5 6" key="1">
    <citation type="submission" date="2016-11" db="EMBL/GenBank/DDBJ databases">
        <authorList>
            <person name="Jaros S."/>
            <person name="Januszkiewicz K."/>
            <person name="Wedrychowicz H."/>
        </authorList>
    </citation>
    <scope>NUCLEOTIDE SEQUENCE [LARGE SCALE GENOMIC DNA]</scope>
    <source>
        <strain evidence="5 6">DSM 21864</strain>
    </source>
</reference>
<evidence type="ECO:0000256" key="2">
    <source>
        <dbReference type="ARBA" id="ARBA00023125"/>
    </source>
</evidence>
<dbReference type="RefSeq" id="WP_083599804.1">
    <property type="nucleotide sequence ID" value="NZ_FQZO01000002.1"/>
</dbReference>
<dbReference type="SMART" id="SM00530">
    <property type="entry name" value="HTH_XRE"/>
    <property type="match status" value="1"/>
</dbReference>
<dbReference type="CDD" id="cd00093">
    <property type="entry name" value="HTH_XRE"/>
    <property type="match status" value="1"/>
</dbReference>
<dbReference type="Proteomes" id="UP000184080">
    <property type="component" value="Unassembled WGS sequence"/>
</dbReference>
<dbReference type="PANTHER" id="PTHR40661">
    <property type="match status" value="1"/>
</dbReference>
<keyword evidence="2" id="KW-0238">DNA-binding</keyword>
<dbReference type="OrthoDB" id="194368at2"/>
<gene>
    <name evidence="5" type="ORF">SAMN05444401_1714</name>
</gene>
<dbReference type="Gene3D" id="1.10.260.40">
    <property type="entry name" value="lambda repressor-like DNA-binding domains"/>
    <property type="match status" value="1"/>
</dbReference>
<dbReference type="STRING" id="1121298.SAMN05444401_1714"/>
<protein>
    <submittedName>
        <fullName evidence="5">Transcriptional regulator, contains XRE-family HTH domain</fullName>
    </submittedName>
</protein>
<dbReference type="InterPro" id="IPR010982">
    <property type="entry name" value="Lambda_DNA-bd_dom_sf"/>
</dbReference>
<keyword evidence="6" id="KW-1185">Reference proteome</keyword>
<evidence type="ECO:0000259" key="4">
    <source>
        <dbReference type="PROSITE" id="PS50943"/>
    </source>
</evidence>
<proteinExistence type="predicted"/>